<feature type="coiled-coil region" evidence="2">
    <location>
        <begin position="46"/>
        <end position="101"/>
    </location>
</feature>
<evidence type="ECO:0000313" key="5">
    <source>
        <dbReference type="Proteomes" id="UP000178413"/>
    </source>
</evidence>
<dbReference type="SUPFAM" id="SSF51261">
    <property type="entry name" value="Duplicated hybrid motif"/>
    <property type="match status" value="1"/>
</dbReference>
<dbReference type="Gene3D" id="2.70.70.10">
    <property type="entry name" value="Glucose Permease (Domain IIA)"/>
    <property type="match status" value="1"/>
</dbReference>
<dbReference type="InterPro" id="IPR011055">
    <property type="entry name" value="Dup_hybrid_motif"/>
</dbReference>
<dbReference type="Proteomes" id="UP000178413">
    <property type="component" value="Unassembled WGS sequence"/>
</dbReference>
<dbReference type="Pfam" id="PF01551">
    <property type="entry name" value="Peptidase_M23"/>
    <property type="match status" value="1"/>
</dbReference>
<feature type="domain" description="M23ase beta-sheet core" evidence="3">
    <location>
        <begin position="307"/>
        <end position="404"/>
    </location>
</feature>
<evidence type="ECO:0000256" key="2">
    <source>
        <dbReference type="SAM" id="Coils"/>
    </source>
</evidence>
<name>A0A1G2MJ60_9BACT</name>
<proteinExistence type="predicted"/>
<comment type="caution">
    <text evidence="4">The sequence shown here is derived from an EMBL/GenBank/DDBJ whole genome shotgun (WGS) entry which is preliminary data.</text>
</comment>
<dbReference type="InterPro" id="IPR050570">
    <property type="entry name" value="Cell_wall_metabolism_enzyme"/>
</dbReference>
<keyword evidence="2" id="KW-0175">Coiled coil</keyword>
<dbReference type="InterPro" id="IPR016047">
    <property type="entry name" value="M23ase_b-sheet_dom"/>
</dbReference>
<sequence>MFNETTNIVFSNKFNYSIGIILTLVILVLPNHFIQAQSTTDLQIKIQDRASDIQALEKEIQGYQKQIETLNDQATSLASTIKSLELNEKKLAADIKLTENKISAKNIQISTLTSQILSKEDNIGSDRRIIQKSLATMEQFDDRSIIEVFLSGDSLASVSNALDNMVLIQKGLLGQIAKLRTVKADLETNKKATVIAKTELVTLKNQLNSQRKVIASTAAEKNALLKETKQSESQFQKILTEKKALQEEFEREVLDYESKLRLGVDPSLLPRSAKGVLSWPLKSLFITQYFGNTPFATANPQLYQGKGHTGIDLRASIGTPVMAALSGTIVGVGNTDLAPKCYSYGKWIMLKHNDGLSTVYGHLSLINVVVGEKVSTGAVIGYSGYSGAVSPPGPRGAHLHFGVFASQGVEIKAIASSKNCRGVIIPIADFKAYLNPMSYL</sequence>
<gene>
    <name evidence="4" type="ORF">A3D50_02025</name>
</gene>
<dbReference type="STRING" id="1802308.A3D50_02025"/>
<accession>A0A1G2MJ60</accession>
<keyword evidence="1" id="KW-0732">Signal</keyword>
<reference evidence="4 5" key="1">
    <citation type="journal article" date="2016" name="Nat. Commun.">
        <title>Thousands of microbial genomes shed light on interconnected biogeochemical processes in an aquifer system.</title>
        <authorList>
            <person name="Anantharaman K."/>
            <person name="Brown C.T."/>
            <person name="Hug L.A."/>
            <person name="Sharon I."/>
            <person name="Castelle C.J."/>
            <person name="Probst A.J."/>
            <person name="Thomas B.C."/>
            <person name="Singh A."/>
            <person name="Wilkins M.J."/>
            <person name="Karaoz U."/>
            <person name="Brodie E.L."/>
            <person name="Williams K.H."/>
            <person name="Hubbard S.S."/>
            <person name="Banfield J.F."/>
        </authorList>
    </citation>
    <scope>NUCLEOTIDE SEQUENCE [LARGE SCALE GENOMIC DNA]</scope>
</reference>
<evidence type="ECO:0000259" key="3">
    <source>
        <dbReference type="Pfam" id="PF01551"/>
    </source>
</evidence>
<dbReference type="PANTHER" id="PTHR21666:SF289">
    <property type="entry name" value="L-ALA--D-GLU ENDOPEPTIDASE"/>
    <property type="match status" value="1"/>
</dbReference>
<evidence type="ECO:0000256" key="1">
    <source>
        <dbReference type="ARBA" id="ARBA00022729"/>
    </source>
</evidence>
<dbReference type="Gene3D" id="6.10.250.3150">
    <property type="match status" value="1"/>
</dbReference>
<dbReference type="AlphaFoldDB" id="A0A1G2MJ60"/>
<dbReference type="CDD" id="cd12797">
    <property type="entry name" value="M23_peptidase"/>
    <property type="match status" value="1"/>
</dbReference>
<dbReference type="GO" id="GO:0004222">
    <property type="term" value="F:metalloendopeptidase activity"/>
    <property type="evidence" value="ECO:0007669"/>
    <property type="project" value="TreeGrafter"/>
</dbReference>
<organism evidence="4 5">
    <name type="scientific">Candidatus Taylorbacteria bacterium RIFCSPHIGHO2_02_FULL_44_12</name>
    <dbReference type="NCBI Taxonomy" id="1802308"/>
    <lineage>
        <taxon>Bacteria</taxon>
        <taxon>Candidatus Tayloriibacteriota</taxon>
    </lineage>
</organism>
<evidence type="ECO:0000313" key="4">
    <source>
        <dbReference type="EMBL" id="OHA23965.1"/>
    </source>
</evidence>
<dbReference type="EMBL" id="MHRM01000014">
    <property type="protein sequence ID" value="OHA23965.1"/>
    <property type="molecule type" value="Genomic_DNA"/>
</dbReference>
<protein>
    <recommendedName>
        <fullName evidence="3">M23ase beta-sheet core domain-containing protein</fullName>
    </recommendedName>
</protein>
<dbReference type="PANTHER" id="PTHR21666">
    <property type="entry name" value="PEPTIDASE-RELATED"/>
    <property type="match status" value="1"/>
</dbReference>